<evidence type="ECO:0000259" key="3">
    <source>
        <dbReference type="Pfam" id="PF01682"/>
    </source>
</evidence>
<evidence type="ECO:0000313" key="4">
    <source>
        <dbReference type="EMBL" id="TKR69825.1"/>
    </source>
</evidence>
<dbReference type="PANTHER" id="PTHR46705:SF9">
    <property type="entry name" value="DOMAIN OF UNKNOWN FUNCTION DB DOMAIN-CONTAINING PROTEIN"/>
    <property type="match status" value="1"/>
</dbReference>
<dbReference type="EMBL" id="AZBU02000007">
    <property type="protein sequence ID" value="TKR69825.1"/>
    <property type="molecule type" value="Genomic_DNA"/>
</dbReference>
<dbReference type="InterPro" id="IPR002602">
    <property type="entry name" value="DB"/>
</dbReference>
<evidence type="ECO:0000313" key="5">
    <source>
        <dbReference type="Proteomes" id="UP000298663"/>
    </source>
</evidence>
<dbReference type="Proteomes" id="UP000298663">
    <property type="component" value="Unassembled WGS sequence"/>
</dbReference>
<feature type="domain" description="Domain of unknown function DB" evidence="3">
    <location>
        <begin position="113"/>
        <end position="215"/>
    </location>
</feature>
<feature type="compositionally biased region" description="Acidic residues" evidence="1">
    <location>
        <begin position="78"/>
        <end position="87"/>
    </location>
</feature>
<gene>
    <name evidence="4" type="ORF">L596_021927</name>
</gene>
<organism evidence="4 5">
    <name type="scientific">Steinernema carpocapsae</name>
    <name type="common">Entomopathogenic nematode</name>
    <dbReference type="NCBI Taxonomy" id="34508"/>
    <lineage>
        <taxon>Eukaryota</taxon>
        <taxon>Metazoa</taxon>
        <taxon>Ecdysozoa</taxon>
        <taxon>Nematoda</taxon>
        <taxon>Chromadorea</taxon>
        <taxon>Rhabditida</taxon>
        <taxon>Tylenchina</taxon>
        <taxon>Panagrolaimomorpha</taxon>
        <taxon>Strongyloidoidea</taxon>
        <taxon>Steinernematidae</taxon>
        <taxon>Steinernema</taxon>
    </lineage>
</organism>
<protein>
    <recommendedName>
        <fullName evidence="3">Domain of unknown function DB domain-containing protein</fullName>
    </recommendedName>
</protein>
<dbReference type="OrthoDB" id="5843172at2759"/>
<dbReference type="PROSITE" id="PS51257">
    <property type="entry name" value="PROKAR_LIPOPROTEIN"/>
    <property type="match status" value="1"/>
</dbReference>
<dbReference type="AlphaFoldDB" id="A0A4V6A027"/>
<name>A0A4V6A027_STECR</name>
<accession>A0A4V6A027</accession>
<feature type="signal peptide" evidence="2">
    <location>
        <begin position="1"/>
        <end position="18"/>
    </location>
</feature>
<reference evidence="4 5" key="2">
    <citation type="journal article" date="2019" name="G3 (Bethesda)">
        <title>Hybrid Assembly of the Genome of the Entomopathogenic Nematode Steinernema carpocapsae Identifies the X-Chromosome.</title>
        <authorList>
            <person name="Serra L."/>
            <person name="Macchietto M."/>
            <person name="Macias-Munoz A."/>
            <person name="McGill C.J."/>
            <person name="Rodriguez I.M."/>
            <person name="Rodriguez B."/>
            <person name="Murad R."/>
            <person name="Mortazavi A."/>
        </authorList>
    </citation>
    <scope>NUCLEOTIDE SEQUENCE [LARGE SCALE GENOMIC DNA]</scope>
    <source>
        <strain evidence="4 5">ALL</strain>
    </source>
</reference>
<sequence length="236" mass="26686">MVRLLVLSIFVFLPISQACFSSGVCVTCPQPQPSCGGGGCRGGYSCGQYGCYRARAASSKIVEINDQHRVDPKFAEVEKDEEEEEQKEEFYDSLQEESVEPEPKGPNEKFLDCCIHRNLPDECLNKCSFETYTRDALQAMYFRMDRCPMQAAAELQFCAAQGKNHQECCTRNGVGHTLVGAKCLTFCDQRSGNVTQLDFSYLACFDKFDSMKGCFWFDITREESKDRKFGDYGRGR</sequence>
<evidence type="ECO:0000256" key="1">
    <source>
        <dbReference type="SAM" id="MobiDB-lite"/>
    </source>
</evidence>
<keyword evidence="2" id="KW-0732">Signal</keyword>
<keyword evidence="5" id="KW-1185">Reference proteome</keyword>
<dbReference type="PANTHER" id="PTHR46705">
    <property type="entry name" value="PROTEIN CBG09805"/>
    <property type="match status" value="1"/>
</dbReference>
<comment type="caution">
    <text evidence="4">The sequence shown here is derived from an EMBL/GenBank/DDBJ whole genome shotgun (WGS) entry which is preliminary data.</text>
</comment>
<feature type="region of interest" description="Disordered" evidence="1">
    <location>
        <begin position="76"/>
        <end position="105"/>
    </location>
</feature>
<feature type="chain" id="PRO_5020514179" description="Domain of unknown function DB domain-containing protein" evidence="2">
    <location>
        <begin position="19"/>
        <end position="236"/>
    </location>
</feature>
<reference evidence="4 5" key="1">
    <citation type="journal article" date="2015" name="Genome Biol.">
        <title>Comparative genomics of Steinernema reveals deeply conserved gene regulatory networks.</title>
        <authorList>
            <person name="Dillman A.R."/>
            <person name="Macchietto M."/>
            <person name="Porter C.F."/>
            <person name="Rogers A."/>
            <person name="Williams B."/>
            <person name="Antoshechkin I."/>
            <person name="Lee M.M."/>
            <person name="Goodwin Z."/>
            <person name="Lu X."/>
            <person name="Lewis E.E."/>
            <person name="Goodrich-Blair H."/>
            <person name="Stock S.P."/>
            <person name="Adams B.J."/>
            <person name="Sternberg P.W."/>
            <person name="Mortazavi A."/>
        </authorList>
    </citation>
    <scope>NUCLEOTIDE SEQUENCE [LARGE SCALE GENOMIC DNA]</scope>
    <source>
        <strain evidence="4 5">ALL</strain>
    </source>
</reference>
<evidence type="ECO:0000256" key="2">
    <source>
        <dbReference type="SAM" id="SignalP"/>
    </source>
</evidence>
<proteinExistence type="predicted"/>
<dbReference type="STRING" id="34508.A0A4V6A027"/>
<dbReference type="Pfam" id="PF01682">
    <property type="entry name" value="DB"/>
    <property type="match status" value="1"/>
</dbReference>